<dbReference type="SUPFAM" id="SSF50494">
    <property type="entry name" value="Trypsin-like serine proteases"/>
    <property type="match status" value="1"/>
</dbReference>
<dbReference type="EnsemblPlants" id="TraesCS5B02G352000.1">
    <property type="protein sequence ID" value="TraesCS5B02G352000.1"/>
    <property type="gene ID" value="TraesCS5B02G352000"/>
</dbReference>
<protein>
    <recommendedName>
        <fullName evidence="4">Serine protease</fullName>
    </recommendedName>
</protein>
<accession>A0A3B6LRX5</accession>
<dbReference type="Gene3D" id="2.40.10.10">
    <property type="entry name" value="Trypsin-like serine proteases"/>
    <property type="match status" value="2"/>
</dbReference>
<sequence>MSVLMLDVVTSINPPLAHLGTGFVAYFRRRTVLIITNEHVVQGAMFVRVRLPGGSQQFTGEVLVADDQVDLAIVRLVNVEGPFQRMVFADVPIDNFPWTAYAHGYFLVLGAPVINPARAPGEINGAFFRNNVHYLQGNFALQHGMSGGPVTMGNRVIGVSAAAAWGSSVIVSLRTVHMTLMFWCGLNDGDPTIDEMLEMLAAGAA</sequence>
<dbReference type="Gramene" id="TraesLDM5B03G02949490.1">
    <property type="protein sequence ID" value="TraesLDM5B03G02949490.1"/>
    <property type="gene ID" value="TraesLDM5B03G02949490"/>
</dbReference>
<dbReference type="InterPro" id="IPR009003">
    <property type="entry name" value="Peptidase_S1_PA"/>
</dbReference>
<dbReference type="GO" id="GO:0006508">
    <property type="term" value="P:proteolysis"/>
    <property type="evidence" value="ECO:0007669"/>
    <property type="project" value="InterPro"/>
</dbReference>
<evidence type="ECO:0008006" key="4">
    <source>
        <dbReference type="Google" id="ProtNLM"/>
    </source>
</evidence>
<dbReference type="Gramene" id="TraesCS5B02G352000.1">
    <property type="protein sequence ID" value="TraesCS5B02G352000.1"/>
    <property type="gene ID" value="TraesCS5B02G352000"/>
</dbReference>
<reference evidence="2" key="1">
    <citation type="submission" date="2018-08" db="EMBL/GenBank/DDBJ databases">
        <authorList>
            <person name="Rossello M."/>
        </authorList>
    </citation>
    <scope>NUCLEOTIDE SEQUENCE [LARGE SCALE GENOMIC DNA]</scope>
    <source>
        <strain evidence="2">cv. Chinese Spring</strain>
    </source>
</reference>
<dbReference type="InterPro" id="IPR043504">
    <property type="entry name" value="Peptidase_S1_PA_chymotrypsin"/>
</dbReference>
<comment type="similarity">
    <text evidence="1">Belongs to the peptidase S1C family.</text>
</comment>
<proteinExistence type="inferred from homology"/>
<dbReference type="AlphaFoldDB" id="A0A3B6LRX5"/>
<dbReference type="InterPro" id="IPR001940">
    <property type="entry name" value="Peptidase_S1C"/>
</dbReference>
<organism evidence="2">
    <name type="scientific">Triticum aestivum</name>
    <name type="common">Wheat</name>
    <dbReference type="NCBI Taxonomy" id="4565"/>
    <lineage>
        <taxon>Eukaryota</taxon>
        <taxon>Viridiplantae</taxon>
        <taxon>Streptophyta</taxon>
        <taxon>Embryophyta</taxon>
        <taxon>Tracheophyta</taxon>
        <taxon>Spermatophyta</taxon>
        <taxon>Magnoliopsida</taxon>
        <taxon>Liliopsida</taxon>
        <taxon>Poales</taxon>
        <taxon>Poaceae</taxon>
        <taxon>BOP clade</taxon>
        <taxon>Pooideae</taxon>
        <taxon>Triticodae</taxon>
        <taxon>Triticeae</taxon>
        <taxon>Triticinae</taxon>
        <taxon>Triticum</taxon>
    </lineage>
</organism>
<name>A0A3B6LRX5_WHEAT</name>
<keyword evidence="3" id="KW-1185">Reference proteome</keyword>
<evidence type="ECO:0000313" key="3">
    <source>
        <dbReference type="Proteomes" id="UP000019116"/>
    </source>
</evidence>
<dbReference type="STRING" id="4565.A0A3B6LRX5"/>
<dbReference type="GO" id="GO:0004252">
    <property type="term" value="F:serine-type endopeptidase activity"/>
    <property type="evidence" value="ECO:0007669"/>
    <property type="project" value="InterPro"/>
</dbReference>
<evidence type="ECO:0000313" key="2">
    <source>
        <dbReference type="EnsemblPlants" id="TraesCS5B02G352000.1"/>
    </source>
</evidence>
<dbReference type="Proteomes" id="UP000019116">
    <property type="component" value="Chromosome 5B"/>
</dbReference>
<dbReference type="SMR" id="A0A3B6LRX5"/>
<dbReference type="Gramene" id="TraesJAG5B03G02943400.1">
    <property type="protein sequence ID" value="TraesJAG5B03G02943400.1"/>
    <property type="gene ID" value="TraesJAG5B03G02943400"/>
</dbReference>
<evidence type="ECO:0000256" key="1">
    <source>
        <dbReference type="ARBA" id="ARBA00010541"/>
    </source>
</evidence>
<dbReference type="Gramene" id="TraesCS5B03G0879700.1">
    <property type="protein sequence ID" value="TraesCS5B03G0879700.1.CDS"/>
    <property type="gene ID" value="TraesCS5B03G0879700"/>
</dbReference>
<dbReference type="Pfam" id="PF13365">
    <property type="entry name" value="Trypsin_2"/>
    <property type="match status" value="1"/>
</dbReference>
<dbReference type="PRINTS" id="PR00834">
    <property type="entry name" value="PROTEASES2C"/>
</dbReference>
<reference evidence="2" key="2">
    <citation type="submission" date="2018-10" db="UniProtKB">
        <authorList>
            <consortium name="EnsemblPlants"/>
        </authorList>
    </citation>
    <scope>IDENTIFICATION</scope>
</reference>